<feature type="transmembrane region" description="Helical" evidence="1">
    <location>
        <begin position="102"/>
        <end position="126"/>
    </location>
</feature>
<keyword evidence="1" id="KW-0812">Transmembrane</keyword>
<organism evidence="2 3">
    <name type="scientific">Triparma columacea</name>
    <dbReference type="NCBI Taxonomy" id="722753"/>
    <lineage>
        <taxon>Eukaryota</taxon>
        <taxon>Sar</taxon>
        <taxon>Stramenopiles</taxon>
        <taxon>Ochrophyta</taxon>
        <taxon>Bolidophyceae</taxon>
        <taxon>Parmales</taxon>
        <taxon>Triparmaceae</taxon>
        <taxon>Triparma</taxon>
    </lineage>
</organism>
<dbReference type="AlphaFoldDB" id="A0A9W7GQ65"/>
<keyword evidence="1" id="KW-0472">Membrane</keyword>
<keyword evidence="3" id="KW-1185">Reference proteome</keyword>
<accession>A0A9W7GQ65</accession>
<dbReference type="Proteomes" id="UP001165065">
    <property type="component" value="Unassembled WGS sequence"/>
</dbReference>
<feature type="transmembrane region" description="Helical" evidence="1">
    <location>
        <begin position="244"/>
        <end position="264"/>
    </location>
</feature>
<dbReference type="OrthoDB" id="200052at2759"/>
<comment type="caution">
    <text evidence="2">The sequence shown here is derived from an EMBL/GenBank/DDBJ whole genome shotgun (WGS) entry which is preliminary data.</text>
</comment>
<name>A0A9W7GQ65_9STRA</name>
<dbReference type="EMBL" id="BRYA01000378">
    <property type="protein sequence ID" value="GMI48180.1"/>
    <property type="molecule type" value="Genomic_DNA"/>
</dbReference>
<gene>
    <name evidence="2" type="ORF">TrCOL_g2032</name>
</gene>
<evidence type="ECO:0000313" key="3">
    <source>
        <dbReference type="Proteomes" id="UP001165065"/>
    </source>
</evidence>
<sequence length="323" mass="35135">MLLFGYSFAFDIAASSAFPPSGVNLVSSTPTPPKISPKSPLTRVKRGGYLPSTSSLILPSCASSCVLKVAFQAGVVCLSSQLVLQSAFKRSKDPLLNTNPGYLAHTCVALPLMAFVSGVGSVGWWLKGRPGTAMGRIMNGSDEARLLGAILCGIMTIWDVPTSFLVPGLRSPDILIHHAILAVVSYIVATTLPSYYCFFYFGVVELISPPLAIYDQLEKTCEIASTKSDPRLPLLRVIRDRFQILSGLIFTITRAYLFTKVTFINFLPDIIAVMRSPNAKSLMFTLRVSAVAAVGFSVLQLVWFEKMIAVVTGRRKDDRVKSK</sequence>
<evidence type="ECO:0008006" key="4">
    <source>
        <dbReference type="Google" id="ProtNLM"/>
    </source>
</evidence>
<evidence type="ECO:0000256" key="1">
    <source>
        <dbReference type="SAM" id="Phobius"/>
    </source>
</evidence>
<evidence type="ECO:0000313" key="2">
    <source>
        <dbReference type="EMBL" id="GMI48180.1"/>
    </source>
</evidence>
<keyword evidence="1" id="KW-1133">Transmembrane helix</keyword>
<feature type="transmembrane region" description="Helical" evidence="1">
    <location>
        <begin position="284"/>
        <end position="304"/>
    </location>
</feature>
<protein>
    <recommendedName>
        <fullName evidence="4">TLC domain-containing protein</fullName>
    </recommendedName>
</protein>
<feature type="transmembrane region" description="Helical" evidence="1">
    <location>
        <begin position="146"/>
        <end position="169"/>
    </location>
</feature>
<feature type="transmembrane region" description="Helical" evidence="1">
    <location>
        <begin position="175"/>
        <end position="201"/>
    </location>
</feature>
<proteinExistence type="predicted"/>
<reference evidence="3" key="1">
    <citation type="journal article" date="2023" name="Commun. Biol.">
        <title>Genome analysis of Parmales, the sister group of diatoms, reveals the evolutionary specialization of diatoms from phago-mixotrophs to photoautotrophs.</title>
        <authorList>
            <person name="Ban H."/>
            <person name="Sato S."/>
            <person name="Yoshikawa S."/>
            <person name="Yamada K."/>
            <person name="Nakamura Y."/>
            <person name="Ichinomiya M."/>
            <person name="Sato N."/>
            <person name="Blanc-Mathieu R."/>
            <person name="Endo H."/>
            <person name="Kuwata A."/>
            <person name="Ogata H."/>
        </authorList>
    </citation>
    <scope>NUCLEOTIDE SEQUENCE [LARGE SCALE GENOMIC DNA]</scope>
</reference>